<accession>A0A2A3EGB9</accession>
<gene>
    <name evidence="1" type="ORF">APICC_08549</name>
</gene>
<evidence type="ECO:0000313" key="1">
    <source>
        <dbReference type="EMBL" id="PBC30269.1"/>
    </source>
</evidence>
<proteinExistence type="predicted"/>
<evidence type="ECO:0000313" key="2">
    <source>
        <dbReference type="Proteomes" id="UP000242457"/>
    </source>
</evidence>
<dbReference type="EMBL" id="KZ288266">
    <property type="protein sequence ID" value="PBC30269.1"/>
    <property type="molecule type" value="Genomic_DNA"/>
</dbReference>
<sequence>MRYSDCNIDSRRLHCSIVRSSMDRPPSYSEACSAPPLYETPFNKISMLEAPPVYPETSKEKDIQYYEFHEILFSPHSPKDRTWIIEWT</sequence>
<reference evidence="1 2" key="1">
    <citation type="submission" date="2014-07" db="EMBL/GenBank/DDBJ databases">
        <title>Genomic and transcriptomic analysis on Apis cerana provide comprehensive insights into honey bee biology.</title>
        <authorList>
            <person name="Diao Q."/>
            <person name="Sun L."/>
            <person name="Zheng H."/>
            <person name="Zheng H."/>
            <person name="Xu S."/>
            <person name="Wang S."/>
            <person name="Zeng Z."/>
            <person name="Hu F."/>
            <person name="Su S."/>
            <person name="Wu J."/>
        </authorList>
    </citation>
    <scope>NUCLEOTIDE SEQUENCE [LARGE SCALE GENOMIC DNA]</scope>
    <source>
        <tissue evidence="1">Pupae without intestine</tissue>
    </source>
</reference>
<dbReference type="AlphaFoldDB" id="A0A2A3EGB9"/>
<protein>
    <submittedName>
        <fullName evidence="1">Huntingtin-interacting protein K</fullName>
    </submittedName>
</protein>
<dbReference type="Proteomes" id="UP000242457">
    <property type="component" value="Unassembled WGS sequence"/>
</dbReference>
<organism evidence="1 2">
    <name type="scientific">Apis cerana cerana</name>
    <name type="common">Oriental honeybee</name>
    <dbReference type="NCBI Taxonomy" id="94128"/>
    <lineage>
        <taxon>Eukaryota</taxon>
        <taxon>Metazoa</taxon>
        <taxon>Ecdysozoa</taxon>
        <taxon>Arthropoda</taxon>
        <taxon>Hexapoda</taxon>
        <taxon>Insecta</taxon>
        <taxon>Pterygota</taxon>
        <taxon>Neoptera</taxon>
        <taxon>Endopterygota</taxon>
        <taxon>Hymenoptera</taxon>
        <taxon>Apocrita</taxon>
        <taxon>Aculeata</taxon>
        <taxon>Apoidea</taxon>
        <taxon>Anthophila</taxon>
        <taxon>Apidae</taxon>
        <taxon>Apis</taxon>
    </lineage>
</organism>
<keyword evidence="2" id="KW-1185">Reference proteome</keyword>
<dbReference type="OrthoDB" id="285219at2759"/>
<name>A0A2A3EGB9_APICC</name>